<keyword evidence="3" id="KW-1185">Reference proteome</keyword>
<evidence type="ECO:0000313" key="2">
    <source>
        <dbReference type="EMBL" id="ASC71587.1"/>
    </source>
</evidence>
<name>A0A1Z3HN66_9CYAN</name>
<dbReference type="AlphaFoldDB" id="A0A1Z3HN66"/>
<accession>A0A1Z3HN66</accession>
<evidence type="ECO:0000313" key="3">
    <source>
        <dbReference type="Proteomes" id="UP000191901"/>
    </source>
</evidence>
<dbReference type="EMBL" id="CP021983">
    <property type="protein sequence ID" value="ASC71587.1"/>
    <property type="molecule type" value="Genomic_DNA"/>
</dbReference>
<dbReference type="Proteomes" id="UP000191901">
    <property type="component" value="Chromosome"/>
</dbReference>
<feature type="region of interest" description="Disordered" evidence="1">
    <location>
        <begin position="1"/>
        <end position="33"/>
    </location>
</feature>
<feature type="compositionally biased region" description="Basic and acidic residues" evidence="1">
    <location>
        <begin position="9"/>
        <end position="33"/>
    </location>
</feature>
<proteinExistence type="predicted"/>
<sequence>MAAAYCWKPSKDQGDYARANEWESGEGGERGDGERLTALAAPTLAPSQACDTSTPHDIHTPWARLPLVRC</sequence>
<evidence type="ECO:0000256" key="1">
    <source>
        <dbReference type="SAM" id="MobiDB-lite"/>
    </source>
</evidence>
<dbReference type="KEGG" id="hhg:XM38_025390"/>
<organism evidence="2 3">
    <name type="scientific">Halomicronema hongdechloris C2206</name>
    <dbReference type="NCBI Taxonomy" id="1641165"/>
    <lineage>
        <taxon>Bacteria</taxon>
        <taxon>Bacillati</taxon>
        <taxon>Cyanobacteriota</taxon>
        <taxon>Cyanophyceae</taxon>
        <taxon>Nodosilineales</taxon>
        <taxon>Nodosilineaceae</taxon>
        <taxon>Halomicronema</taxon>
    </lineage>
</organism>
<reference evidence="2 3" key="1">
    <citation type="journal article" date="2016" name="Biochim. Biophys. Acta">
        <title>Characterization of red-shifted phycobilisomes isolated from the chlorophyll f-containing cyanobacterium Halomicronema hongdechloris.</title>
        <authorList>
            <person name="Li Y."/>
            <person name="Lin Y."/>
            <person name="Garvey C.J."/>
            <person name="Birch D."/>
            <person name="Corkery R.W."/>
            <person name="Loughlin P.C."/>
            <person name="Scheer H."/>
            <person name="Willows R.D."/>
            <person name="Chen M."/>
        </authorList>
    </citation>
    <scope>NUCLEOTIDE SEQUENCE [LARGE SCALE GENOMIC DNA]</scope>
    <source>
        <strain evidence="2 3">C2206</strain>
    </source>
</reference>
<gene>
    <name evidence="2" type="ORF">XM38_025390</name>
</gene>
<protein>
    <submittedName>
        <fullName evidence="2">Uncharacterized protein</fullName>
    </submittedName>
</protein>